<dbReference type="PANTHER" id="PTHR11733:SF167">
    <property type="entry name" value="FI17812P1-RELATED"/>
    <property type="match status" value="1"/>
</dbReference>
<dbReference type="GO" id="GO:0046872">
    <property type="term" value="F:metal ion binding"/>
    <property type="evidence" value="ECO:0007669"/>
    <property type="project" value="UniProtKB-KW"/>
</dbReference>
<evidence type="ECO:0000256" key="2">
    <source>
        <dbReference type="ARBA" id="ARBA00007357"/>
    </source>
</evidence>
<sequence>MIPLRLCITVRRTRMFWDSKHPTPKYVKYCISRACVKTAANILNFMDQSVNPCEDFYQYACGDWIKSNPLRENKTSLSRFEKLSENNDRVLKYVLADRNFTLKSKAEKKARIFFHSCLNDTRIEELGAQPMLDLLKKVGGWAISGQFNITDWNFQEMFELLHNQYGAPSFYQWLITEDLKNSSQNSLTIDQAGLILSSRNYYLNKTMNGKILRAYLSYMTKIGVLLGGKENTTRLLMQDVIEFEIKLAEITTPEEEKRDYNAIYKKITINQLQKLAPFIKWKQFFNSAFKMVGREIYSPQAVVLLDLPYIQKLSNLVTQYLSQSLGRVTLVNYLAWRLVHSKVPLLSIPFREAGADLSLALLGSVEKKTRWKTCIAAVDNSIGFALSSMYIRKSFLHDSKTLVNNMIDEIKTAFKENFPLIDWMDSETRNLSVDKVDSVTDMVGYPEYITHPNKLDEIYDGLEFNETEYFKNHLNQLHFEIVRNMKKLDLLANRNEWSMTPSTVNAYYSPPLNHIVIPAGILQPPFYDLTFPKSVNFGSIGVVMGHELTHAFDDQGRLYDKHGNLHQWWKNSTIQNFQQRSKCFIDQYSNYEVQGMKLNGLLTLGENIADNGGLKASFHAYQNWIAKNHAELPLPGLNLSTNQLFFVAFAQTWCSVSTPENQRHDVLTNVHSPAKYRVIGTISNSVDFAREFKCPSKSTMNPEKKCEVW</sequence>
<dbReference type="InterPro" id="IPR042089">
    <property type="entry name" value="Peptidase_M13_dom_2"/>
</dbReference>
<evidence type="ECO:0000259" key="8">
    <source>
        <dbReference type="Pfam" id="PF01431"/>
    </source>
</evidence>
<dbReference type="SUPFAM" id="SSF55486">
    <property type="entry name" value="Metalloproteases ('zincins'), catalytic domain"/>
    <property type="match status" value="1"/>
</dbReference>
<dbReference type="PROSITE" id="PS51885">
    <property type="entry name" value="NEPRILYSIN"/>
    <property type="match status" value="1"/>
</dbReference>
<reference evidence="10" key="1">
    <citation type="submission" date="2020-08" db="EMBL/GenBank/DDBJ databases">
        <title>Multicomponent nature underlies the extraordinary mechanical properties of spider dragline silk.</title>
        <authorList>
            <person name="Kono N."/>
            <person name="Nakamura H."/>
            <person name="Mori M."/>
            <person name="Yoshida Y."/>
            <person name="Ohtoshi R."/>
            <person name="Malay A.D."/>
            <person name="Moran D.A.P."/>
            <person name="Tomita M."/>
            <person name="Numata K."/>
            <person name="Arakawa K."/>
        </authorList>
    </citation>
    <scope>NUCLEOTIDE SEQUENCE</scope>
</reference>
<dbReference type="PANTHER" id="PTHR11733">
    <property type="entry name" value="ZINC METALLOPROTEASE FAMILY M13 NEPRILYSIN-RELATED"/>
    <property type="match status" value="1"/>
</dbReference>
<evidence type="ECO:0000256" key="3">
    <source>
        <dbReference type="ARBA" id="ARBA00022670"/>
    </source>
</evidence>
<gene>
    <name evidence="10" type="ORF">NPIL_55231</name>
</gene>
<dbReference type="Proteomes" id="UP000887013">
    <property type="component" value="Unassembled WGS sequence"/>
</dbReference>
<evidence type="ECO:0000256" key="4">
    <source>
        <dbReference type="ARBA" id="ARBA00022723"/>
    </source>
</evidence>
<dbReference type="AlphaFoldDB" id="A0A8X6UE05"/>
<keyword evidence="11" id="KW-1185">Reference proteome</keyword>
<dbReference type="PRINTS" id="PR00786">
    <property type="entry name" value="NEPRILYSIN"/>
</dbReference>
<evidence type="ECO:0000313" key="11">
    <source>
        <dbReference type="Proteomes" id="UP000887013"/>
    </source>
</evidence>
<comment type="cofactor">
    <cofactor evidence="1">
        <name>Zn(2+)</name>
        <dbReference type="ChEBI" id="CHEBI:29105"/>
    </cofactor>
</comment>
<feature type="domain" description="Peptidase M13 C-terminal" evidence="8">
    <location>
        <begin position="505"/>
        <end position="708"/>
    </location>
</feature>
<dbReference type="Gene3D" id="3.40.390.10">
    <property type="entry name" value="Collagenase (Catalytic Domain)"/>
    <property type="match status" value="1"/>
</dbReference>
<keyword evidence="4" id="KW-0479">Metal-binding</keyword>
<keyword evidence="3" id="KW-0645">Protease</keyword>
<dbReference type="Pfam" id="PF01431">
    <property type="entry name" value="Peptidase_M13"/>
    <property type="match status" value="1"/>
</dbReference>
<comment type="similarity">
    <text evidence="2">Belongs to the peptidase M13 family.</text>
</comment>
<evidence type="ECO:0000313" key="10">
    <source>
        <dbReference type="EMBL" id="GFU09355.1"/>
    </source>
</evidence>
<evidence type="ECO:0000256" key="7">
    <source>
        <dbReference type="ARBA" id="ARBA00023049"/>
    </source>
</evidence>
<evidence type="ECO:0000256" key="1">
    <source>
        <dbReference type="ARBA" id="ARBA00001947"/>
    </source>
</evidence>
<dbReference type="InterPro" id="IPR000718">
    <property type="entry name" value="Peptidase_M13"/>
</dbReference>
<dbReference type="InterPro" id="IPR024079">
    <property type="entry name" value="MetalloPept_cat_dom_sf"/>
</dbReference>
<dbReference type="InterPro" id="IPR018497">
    <property type="entry name" value="Peptidase_M13_C"/>
</dbReference>
<protein>
    <submittedName>
        <fullName evidence="10">Endothelin-converting enzyme homolog</fullName>
    </submittedName>
</protein>
<dbReference type="CDD" id="cd08662">
    <property type="entry name" value="M13"/>
    <property type="match status" value="1"/>
</dbReference>
<dbReference type="InterPro" id="IPR008753">
    <property type="entry name" value="Peptidase_M13_N"/>
</dbReference>
<accession>A0A8X6UE05</accession>
<dbReference type="Pfam" id="PF05649">
    <property type="entry name" value="Peptidase_M13_N"/>
    <property type="match status" value="1"/>
</dbReference>
<dbReference type="GO" id="GO:0016485">
    <property type="term" value="P:protein processing"/>
    <property type="evidence" value="ECO:0007669"/>
    <property type="project" value="TreeGrafter"/>
</dbReference>
<proteinExistence type="inferred from homology"/>
<keyword evidence="5" id="KW-0378">Hydrolase</keyword>
<evidence type="ECO:0000256" key="6">
    <source>
        <dbReference type="ARBA" id="ARBA00022833"/>
    </source>
</evidence>
<dbReference type="OrthoDB" id="6412428at2759"/>
<evidence type="ECO:0000256" key="5">
    <source>
        <dbReference type="ARBA" id="ARBA00022801"/>
    </source>
</evidence>
<evidence type="ECO:0000259" key="9">
    <source>
        <dbReference type="Pfam" id="PF05649"/>
    </source>
</evidence>
<feature type="domain" description="Peptidase M13 N-terminal" evidence="9">
    <location>
        <begin position="52"/>
        <end position="446"/>
    </location>
</feature>
<keyword evidence="7" id="KW-0482">Metalloprotease</keyword>
<organism evidence="10 11">
    <name type="scientific">Nephila pilipes</name>
    <name type="common">Giant wood spider</name>
    <name type="synonym">Nephila maculata</name>
    <dbReference type="NCBI Taxonomy" id="299642"/>
    <lineage>
        <taxon>Eukaryota</taxon>
        <taxon>Metazoa</taxon>
        <taxon>Ecdysozoa</taxon>
        <taxon>Arthropoda</taxon>
        <taxon>Chelicerata</taxon>
        <taxon>Arachnida</taxon>
        <taxon>Araneae</taxon>
        <taxon>Araneomorphae</taxon>
        <taxon>Entelegynae</taxon>
        <taxon>Araneoidea</taxon>
        <taxon>Nephilidae</taxon>
        <taxon>Nephila</taxon>
    </lineage>
</organism>
<keyword evidence="6" id="KW-0862">Zinc</keyword>
<dbReference type="Gene3D" id="1.10.1380.10">
    <property type="entry name" value="Neutral endopeptidase , domain2"/>
    <property type="match status" value="1"/>
</dbReference>
<dbReference type="EMBL" id="BMAW01124737">
    <property type="protein sequence ID" value="GFU09355.1"/>
    <property type="molecule type" value="Genomic_DNA"/>
</dbReference>
<dbReference type="GO" id="GO:0005886">
    <property type="term" value="C:plasma membrane"/>
    <property type="evidence" value="ECO:0007669"/>
    <property type="project" value="TreeGrafter"/>
</dbReference>
<comment type="caution">
    <text evidence="10">The sequence shown here is derived from an EMBL/GenBank/DDBJ whole genome shotgun (WGS) entry which is preliminary data.</text>
</comment>
<dbReference type="GO" id="GO:0004222">
    <property type="term" value="F:metalloendopeptidase activity"/>
    <property type="evidence" value="ECO:0007669"/>
    <property type="project" value="InterPro"/>
</dbReference>
<name>A0A8X6UE05_NEPPI</name>